<dbReference type="HOGENOM" id="CLU_073268_0_2_6"/>
<dbReference type="Pfam" id="PF01514">
    <property type="entry name" value="YscJ_FliF"/>
    <property type="match status" value="1"/>
</dbReference>
<evidence type="ECO:0000256" key="2">
    <source>
        <dbReference type="ARBA" id="ARBA00009509"/>
    </source>
</evidence>
<comment type="similarity">
    <text evidence="2 8">Belongs to the YscJ lipoprotein family.</text>
</comment>
<organism evidence="10 11">
    <name type="scientific">Dickeya zeae (strain Ech586)</name>
    <name type="common">Dickeya dadantii (strain Ech586)</name>
    <dbReference type="NCBI Taxonomy" id="590409"/>
    <lineage>
        <taxon>Bacteria</taxon>
        <taxon>Pseudomonadati</taxon>
        <taxon>Pseudomonadota</taxon>
        <taxon>Gammaproteobacteria</taxon>
        <taxon>Enterobacterales</taxon>
        <taxon>Pectobacteriaceae</taxon>
        <taxon>Dickeya</taxon>
        <taxon>Dickeya parazeae</taxon>
    </lineage>
</organism>
<sequence>MMSQSILHRFLTLLLAILIAGCGDRVELHRGLSENDANEVIAALGGYHIGAEKRTDKAGVSILIDVKDMERSVNILNAAGLPRQARTNLGQVFQKTGVISTPLEERARYIYALSQEVESTLTQIDGVLVARVHVVLPERIAPGEPIQPASAAVFIKYRPELEPDSIEPRIRRMVASSIPGLAGKSEKDLAIVFVPAEPYKDHIPTVSLGPFQLMPQTMTQLQWLAGLLALALAGVLGWRFGKPWWVQQVANRKQAQPDARAEHEQHAR</sequence>
<keyword evidence="5 8" id="KW-0564">Palmitate</keyword>
<dbReference type="KEGG" id="ddc:Dd586_1896"/>
<keyword evidence="7 8" id="KW-0449">Lipoprotein</keyword>
<keyword evidence="6 8" id="KW-0998">Cell outer membrane</keyword>
<evidence type="ECO:0000259" key="9">
    <source>
        <dbReference type="Pfam" id="PF01514"/>
    </source>
</evidence>
<accession>D2BZ60</accession>
<comment type="subcellular location">
    <subcellularLocation>
        <location evidence="1">Cell outer membrane</location>
        <topology evidence="1">Lipid-anchor</topology>
    </subcellularLocation>
</comment>
<dbReference type="GO" id="GO:0009279">
    <property type="term" value="C:cell outer membrane"/>
    <property type="evidence" value="ECO:0007669"/>
    <property type="project" value="UniProtKB-SubCell"/>
</dbReference>
<dbReference type="Gene3D" id="3.30.300.30">
    <property type="match status" value="1"/>
</dbReference>
<evidence type="ECO:0000256" key="1">
    <source>
        <dbReference type="ARBA" id="ARBA00004459"/>
    </source>
</evidence>
<evidence type="ECO:0000256" key="3">
    <source>
        <dbReference type="ARBA" id="ARBA00022729"/>
    </source>
</evidence>
<dbReference type="InterPro" id="IPR006182">
    <property type="entry name" value="FliF_N_dom"/>
</dbReference>
<dbReference type="eggNOG" id="COG4669">
    <property type="taxonomic scope" value="Bacteria"/>
</dbReference>
<gene>
    <name evidence="10" type="ordered locus">Dd586_1896</name>
</gene>
<dbReference type="Gene3D" id="3.30.70.1530">
    <property type="entry name" value="Hypothetical protein rpa1041"/>
    <property type="match status" value="1"/>
</dbReference>
<keyword evidence="3 8" id="KW-0732">Signal</keyword>
<keyword evidence="4 8" id="KW-0472">Membrane</keyword>
<dbReference type="PRINTS" id="PR01338">
    <property type="entry name" value="TYPE3OMKPROT"/>
</dbReference>
<protein>
    <recommendedName>
        <fullName evidence="8">Lipoprotein</fullName>
    </recommendedName>
</protein>
<evidence type="ECO:0000313" key="11">
    <source>
        <dbReference type="Proteomes" id="UP000001446"/>
    </source>
</evidence>
<evidence type="ECO:0000313" key="10">
    <source>
        <dbReference type="EMBL" id="ACZ76755.1"/>
    </source>
</evidence>
<dbReference type="STRING" id="590409.Dd586_1896"/>
<evidence type="ECO:0000256" key="5">
    <source>
        <dbReference type="ARBA" id="ARBA00023139"/>
    </source>
</evidence>
<evidence type="ECO:0000256" key="8">
    <source>
        <dbReference type="RuleBase" id="RU364102"/>
    </source>
</evidence>
<evidence type="ECO:0000256" key="7">
    <source>
        <dbReference type="ARBA" id="ARBA00023288"/>
    </source>
</evidence>
<evidence type="ECO:0000256" key="6">
    <source>
        <dbReference type="ARBA" id="ARBA00023237"/>
    </source>
</evidence>
<proteinExistence type="inferred from homology"/>
<dbReference type="InterPro" id="IPR043427">
    <property type="entry name" value="YscJ/FliF"/>
</dbReference>
<dbReference type="AlphaFoldDB" id="D2BZ60"/>
<keyword evidence="8" id="KW-1133">Transmembrane helix</keyword>
<dbReference type="PANTHER" id="PTHR30046:SF2">
    <property type="entry name" value="YOP PROTEINS TRANSLOCATION LIPOPROTEIN J"/>
    <property type="match status" value="1"/>
</dbReference>
<keyword evidence="8" id="KW-0812">Transmembrane</keyword>
<dbReference type="NCBIfam" id="TIGR02544">
    <property type="entry name" value="III_secr_YscJ"/>
    <property type="match status" value="1"/>
</dbReference>
<feature type="transmembrane region" description="Helical" evidence="8">
    <location>
        <begin position="221"/>
        <end position="238"/>
    </location>
</feature>
<name>D2BZ60_DICZ5</name>
<dbReference type="PANTHER" id="PTHR30046">
    <property type="entry name" value="FLAGELLAR M-RING PROTEIN"/>
    <property type="match status" value="1"/>
</dbReference>
<dbReference type="EMBL" id="CP001836">
    <property type="protein sequence ID" value="ACZ76755.1"/>
    <property type="molecule type" value="Genomic_DNA"/>
</dbReference>
<keyword evidence="11" id="KW-1185">Reference proteome</keyword>
<dbReference type="Proteomes" id="UP000001446">
    <property type="component" value="Chromosome"/>
</dbReference>
<evidence type="ECO:0000256" key="4">
    <source>
        <dbReference type="ARBA" id="ARBA00023136"/>
    </source>
</evidence>
<dbReference type="InterPro" id="IPR045851">
    <property type="entry name" value="AMP-bd_C_sf"/>
</dbReference>
<feature type="domain" description="Flagellar M-ring N-terminal" evidence="9">
    <location>
        <begin position="25"/>
        <end position="182"/>
    </location>
</feature>
<dbReference type="GO" id="GO:0009306">
    <property type="term" value="P:protein secretion"/>
    <property type="evidence" value="ECO:0007669"/>
    <property type="project" value="InterPro"/>
</dbReference>
<reference evidence="10" key="1">
    <citation type="submission" date="2009-12" db="EMBL/GenBank/DDBJ databases">
        <title>Complete sequence of Dickeya dadantii Ech586.</title>
        <authorList>
            <consortium name="US DOE Joint Genome Institute"/>
            <person name="Lucas S."/>
            <person name="Copeland A."/>
            <person name="Lapidus A."/>
            <person name="Glavina del Rio T."/>
            <person name="Tice H."/>
            <person name="Bruce D."/>
            <person name="Goodwin L."/>
            <person name="Pitluck S."/>
            <person name="Munk A.C."/>
            <person name="Brettin T."/>
            <person name="Detter J.C."/>
            <person name="Han C."/>
            <person name="Tapia R."/>
            <person name="Larimer F."/>
            <person name="Land M."/>
            <person name="Hauser L."/>
            <person name="Kyrpides N."/>
            <person name="Mikhailova N."/>
            <person name="Balakrishnan V."/>
            <person name="Glasner J."/>
            <person name="Perna N.T."/>
        </authorList>
    </citation>
    <scope>NUCLEOTIDE SEQUENCE [LARGE SCALE GENOMIC DNA]</scope>
    <source>
        <strain evidence="10">Ech586</strain>
    </source>
</reference>
<dbReference type="InterPro" id="IPR003282">
    <property type="entry name" value="T3SS_SctJ"/>
</dbReference>